<dbReference type="EMBL" id="CP060244">
    <property type="protein sequence ID" value="QNT78698.1"/>
    <property type="molecule type" value="Genomic_DNA"/>
</dbReference>
<dbReference type="GO" id="GO:0006777">
    <property type="term" value="P:Mo-molybdopterin cofactor biosynthetic process"/>
    <property type="evidence" value="ECO:0007669"/>
    <property type="project" value="InterPro"/>
</dbReference>
<dbReference type="PANTHER" id="PTHR33359:SF1">
    <property type="entry name" value="MOLYBDOPTERIN SYNTHASE SULFUR CARRIER SUBUNIT"/>
    <property type="match status" value="1"/>
</dbReference>
<comment type="similarity">
    <text evidence="2">Belongs to the MoaD family.</text>
</comment>
<keyword evidence="5" id="KW-1185">Reference proteome</keyword>
<dbReference type="PANTHER" id="PTHR33359">
    <property type="entry name" value="MOLYBDOPTERIN SYNTHASE SULFUR CARRIER SUBUNIT"/>
    <property type="match status" value="1"/>
</dbReference>
<dbReference type="Pfam" id="PF02597">
    <property type="entry name" value="ThiS"/>
    <property type="match status" value="1"/>
</dbReference>
<evidence type="ECO:0000256" key="3">
    <source>
        <dbReference type="ARBA" id="ARBA00024247"/>
    </source>
</evidence>
<evidence type="ECO:0000256" key="1">
    <source>
        <dbReference type="ARBA" id="ARBA00022741"/>
    </source>
</evidence>
<dbReference type="KEGG" id="ebla:JGUZn3_14750"/>
<dbReference type="InterPro" id="IPR016155">
    <property type="entry name" value="Mopterin_synth/thiamin_S_b"/>
</dbReference>
<dbReference type="RefSeq" id="WP_203412938.1">
    <property type="nucleotide sequence ID" value="NZ_CP060244.1"/>
</dbReference>
<organism evidence="4 5">
    <name type="scientific">Entomobacter blattae</name>
    <dbReference type="NCBI Taxonomy" id="2762277"/>
    <lineage>
        <taxon>Bacteria</taxon>
        <taxon>Pseudomonadati</taxon>
        <taxon>Pseudomonadota</taxon>
        <taxon>Alphaproteobacteria</taxon>
        <taxon>Acetobacterales</taxon>
        <taxon>Acetobacteraceae</taxon>
        <taxon>Entomobacter</taxon>
    </lineage>
</organism>
<dbReference type="GO" id="GO:1990133">
    <property type="term" value="C:molybdopterin adenylyltransferase complex"/>
    <property type="evidence" value="ECO:0007669"/>
    <property type="project" value="TreeGrafter"/>
</dbReference>
<evidence type="ECO:0000313" key="5">
    <source>
        <dbReference type="Proteomes" id="UP000516349"/>
    </source>
</evidence>
<accession>A0A7H1NSD8</accession>
<evidence type="ECO:0000256" key="2">
    <source>
        <dbReference type="ARBA" id="ARBA00024200"/>
    </source>
</evidence>
<dbReference type="Proteomes" id="UP000516349">
    <property type="component" value="Chromosome"/>
</dbReference>
<dbReference type="SUPFAM" id="SSF54285">
    <property type="entry name" value="MoaD/ThiS"/>
    <property type="match status" value="1"/>
</dbReference>
<dbReference type="InterPro" id="IPR044672">
    <property type="entry name" value="MOCS2A"/>
</dbReference>
<sequence>MSNSLHILYFAWLRDKIGLESEYLTLPADIENVGDLIGWMQKREPPFSELFDDVSTIRVAVNQTFAKLEDVVRAGDEIAFFPPVTGG</sequence>
<dbReference type="Gene3D" id="3.10.20.30">
    <property type="match status" value="1"/>
</dbReference>
<dbReference type="AlphaFoldDB" id="A0A7H1NSD8"/>
<proteinExistence type="inferred from homology"/>
<dbReference type="GO" id="GO:0000166">
    <property type="term" value="F:nucleotide binding"/>
    <property type="evidence" value="ECO:0007669"/>
    <property type="project" value="UniProtKB-KW"/>
</dbReference>
<dbReference type="InterPro" id="IPR003749">
    <property type="entry name" value="ThiS/MoaD-like"/>
</dbReference>
<name>A0A7H1NSD8_9PROT</name>
<dbReference type="NCBIfam" id="TIGR01682">
    <property type="entry name" value="moaD"/>
    <property type="match status" value="1"/>
</dbReference>
<reference evidence="4 5" key="1">
    <citation type="submission" date="2020-08" db="EMBL/GenBank/DDBJ databases">
        <title>Complete genome sequence of Entomobacter blattae G55GP.</title>
        <authorList>
            <person name="Poehlein A."/>
            <person name="Guzman J."/>
            <person name="Daniel R."/>
            <person name="Vilcinskas A."/>
        </authorList>
    </citation>
    <scope>NUCLEOTIDE SEQUENCE [LARGE SCALE GENOMIC DNA]</scope>
    <source>
        <strain evidence="4 5">G55GP</strain>
    </source>
</reference>
<evidence type="ECO:0000313" key="4">
    <source>
        <dbReference type="EMBL" id="QNT78698.1"/>
    </source>
</evidence>
<dbReference type="CDD" id="cd00754">
    <property type="entry name" value="Ubl_MoaD"/>
    <property type="match status" value="1"/>
</dbReference>
<keyword evidence="1" id="KW-0547">Nucleotide-binding</keyword>
<dbReference type="InterPro" id="IPR012675">
    <property type="entry name" value="Beta-grasp_dom_sf"/>
</dbReference>
<gene>
    <name evidence="4" type="ORF">JGUZn3_14750</name>
</gene>
<protein>
    <recommendedName>
        <fullName evidence="3">Molybdopterin synthase sulfur carrier subunit</fullName>
    </recommendedName>
</protein>